<gene>
    <name evidence="3" type="ORF">ACFFGN_34215</name>
</gene>
<evidence type="ECO:0000313" key="4">
    <source>
        <dbReference type="Proteomes" id="UP001589890"/>
    </source>
</evidence>
<dbReference type="PROSITE" id="PS51257">
    <property type="entry name" value="PROKAR_LIPOPROTEIN"/>
    <property type="match status" value="1"/>
</dbReference>
<proteinExistence type="predicted"/>
<sequence length="64" mass="6125">MSNTIRRAGLAASAVALLFVTVACGSDNDSPAADAAPSSAPSSAASSAPSSEPTMADPMSDLVG</sequence>
<name>A0ABV6QX03_9ACTN</name>
<dbReference type="EMBL" id="JBHLTC010000042">
    <property type="protein sequence ID" value="MFC0629171.1"/>
    <property type="molecule type" value="Genomic_DNA"/>
</dbReference>
<accession>A0ABV6QX03</accession>
<feature type="signal peptide" evidence="2">
    <location>
        <begin position="1"/>
        <end position="25"/>
    </location>
</feature>
<keyword evidence="4" id="KW-1185">Reference proteome</keyword>
<keyword evidence="2" id="KW-0732">Signal</keyword>
<evidence type="ECO:0000256" key="2">
    <source>
        <dbReference type="SAM" id="SignalP"/>
    </source>
</evidence>
<evidence type="ECO:0000313" key="3">
    <source>
        <dbReference type="EMBL" id="MFC0629171.1"/>
    </source>
</evidence>
<evidence type="ECO:0000256" key="1">
    <source>
        <dbReference type="SAM" id="MobiDB-lite"/>
    </source>
</evidence>
<feature type="chain" id="PRO_5047066644" evidence="2">
    <location>
        <begin position="26"/>
        <end position="64"/>
    </location>
</feature>
<reference evidence="3 4" key="1">
    <citation type="submission" date="2024-09" db="EMBL/GenBank/DDBJ databases">
        <authorList>
            <person name="Sun Q."/>
            <person name="Mori K."/>
        </authorList>
    </citation>
    <scope>NUCLEOTIDE SEQUENCE [LARGE SCALE GENOMIC DNA]</scope>
    <source>
        <strain evidence="3 4">CGMCC 1.15906</strain>
    </source>
</reference>
<feature type="compositionally biased region" description="Low complexity" evidence="1">
    <location>
        <begin position="29"/>
        <end position="51"/>
    </location>
</feature>
<feature type="non-terminal residue" evidence="3">
    <location>
        <position position="64"/>
    </location>
</feature>
<protein>
    <submittedName>
        <fullName evidence="3">Fasciclin domain-containing protein</fullName>
    </submittedName>
</protein>
<organism evidence="3 4">
    <name type="scientific">Kribbella deserti</name>
    <dbReference type="NCBI Taxonomy" id="1926257"/>
    <lineage>
        <taxon>Bacteria</taxon>
        <taxon>Bacillati</taxon>
        <taxon>Actinomycetota</taxon>
        <taxon>Actinomycetes</taxon>
        <taxon>Propionibacteriales</taxon>
        <taxon>Kribbellaceae</taxon>
        <taxon>Kribbella</taxon>
    </lineage>
</organism>
<dbReference type="Proteomes" id="UP001589890">
    <property type="component" value="Unassembled WGS sequence"/>
</dbReference>
<feature type="region of interest" description="Disordered" evidence="1">
    <location>
        <begin position="29"/>
        <end position="64"/>
    </location>
</feature>
<comment type="caution">
    <text evidence="3">The sequence shown here is derived from an EMBL/GenBank/DDBJ whole genome shotgun (WGS) entry which is preliminary data.</text>
</comment>